<dbReference type="InterPro" id="IPR006300">
    <property type="entry name" value="FlgB"/>
</dbReference>
<dbReference type="PIRSF" id="PIRSF002889">
    <property type="entry name" value="Rod_FlgB"/>
    <property type="match status" value="1"/>
</dbReference>
<evidence type="ECO:0000256" key="7">
    <source>
        <dbReference type="SAM" id="MobiDB-lite"/>
    </source>
</evidence>
<dbReference type="EMBL" id="CP022579">
    <property type="protein sequence ID" value="QEL64366.1"/>
    <property type="molecule type" value="Genomic_DNA"/>
</dbReference>
<protein>
    <recommendedName>
        <fullName evidence="3 6">Flagellar basal body rod protein FlgB</fullName>
    </recommendedName>
</protein>
<dbReference type="Proteomes" id="UP000323671">
    <property type="component" value="Chromosome"/>
</dbReference>
<dbReference type="GO" id="GO:0030694">
    <property type="term" value="C:bacterial-type flagellum basal body, rod"/>
    <property type="evidence" value="ECO:0007669"/>
    <property type="project" value="InterPro"/>
</dbReference>
<dbReference type="InterPro" id="IPR001444">
    <property type="entry name" value="Flag_bb_rod_N"/>
</dbReference>
<sequence length="137" mass="14894">MANKLDQLINVQRQALGVRAQRQQILAANIANADTPHYKARDIDFQSVLADSLAGKNQSSGVDLSRTNARHLAGTGTPSPFPVLYRRDTQSSVDGNTVDMDTERAAFADNSLHYEAAVTFLTGQFRTMQTAVQSNNG</sequence>
<feature type="compositionally biased region" description="Polar residues" evidence="7">
    <location>
        <begin position="57"/>
        <end position="67"/>
    </location>
</feature>
<dbReference type="AlphaFoldDB" id="A0A5C1E606"/>
<reference evidence="9 10" key="1">
    <citation type="submission" date="2017-07" db="EMBL/GenBank/DDBJ databases">
        <title>Complete genome sequence of Oryzomicrobium terrae TPP412.</title>
        <authorList>
            <person name="Chiu L.-W."/>
            <person name="Lo K.-J."/>
            <person name="Tsai Y.-M."/>
            <person name="Lin S.-S."/>
            <person name="Kuo C.-H."/>
            <person name="Liu C.-T."/>
        </authorList>
    </citation>
    <scope>NUCLEOTIDE SEQUENCE [LARGE SCALE GENOMIC DNA]</scope>
    <source>
        <strain evidence="9 10">TPP412</strain>
    </source>
</reference>
<dbReference type="GO" id="GO:0071978">
    <property type="term" value="P:bacterial-type flagellum-dependent swarming motility"/>
    <property type="evidence" value="ECO:0007669"/>
    <property type="project" value="TreeGrafter"/>
</dbReference>
<feature type="region of interest" description="Disordered" evidence="7">
    <location>
        <begin position="57"/>
        <end position="86"/>
    </location>
</feature>
<keyword evidence="9" id="KW-0282">Flagellum</keyword>
<dbReference type="PANTHER" id="PTHR30435">
    <property type="entry name" value="FLAGELLAR PROTEIN"/>
    <property type="match status" value="1"/>
</dbReference>
<evidence type="ECO:0000256" key="2">
    <source>
        <dbReference type="ARBA" id="ARBA00009677"/>
    </source>
</evidence>
<evidence type="ECO:0000313" key="9">
    <source>
        <dbReference type="EMBL" id="QEL64366.1"/>
    </source>
</evidence>
<evidence type="ECO:0000313" key="10">
    <source>
        <dbReference type="Proteomes" id="UP000323671"/>
    </source>
</evidence>
<evidence type="ECO:0000259" key="8">
    <source>
        <dbReference type="Pfam" id="PF00460"/>
    </source>
</evidence>
<organism evidence="9 10">
    <name type="scientific">Oryzomicrobium terrae</name>
    <dbReference type="NCBI Taxonomy" id="1735038"/>
    <lineage>
        <taxon>Bacteria</taxon>
        <taxon>Pseudomonadati</taxon>
        <taxon>Pseudomonadota</taxon>
        <taxon>Betaproteobacteria</taxon>
        <taxon>Rhodocyclales</taxon>
        <taxon>Rhodocyclaceae</taxon>
        <taxon>Oryzomicrobium</taxon>
    </lineage>
</organism>
<comment type="similarity">
    <text evidence="2 6">Belongs to the flagella basal body rod proteins family.</text>
</comment>
<keyword evidence="10" id="KW-1185">Reference proteome</keyword>
<proteinExistence type="inferred from homology"/>
<comment type="subunit">
    <text evidence="6">The basal body constitutes a major portion of the flagellar organelle and consists of a number of rings mounted on a central rod.</text>
</comment>
<dbReference type="KEGG" id="otr:OTERR_08900"/>
<evidence type="ECO:0000256" key="5">
    <source>
        <dbReference type="ARBA" id="ARBA00024934"/>
    </source>
</evidence>
<dbReference type="Pfam" id="PF00460">
    <property type="entry name" value="Flg_bb_rod"/>
    <property type="match status" value="1"/>
</dbReference>
<feature type="domain" description="Flagellar basal body rod protein N-terminal" evidence="8">
    <location>
        <begin position="9"/>
        <end position="39"/>
    </location>
</feature>
<name>A0A5C1E606_9RHOO</name>
<dbReference type="NCBIfam" id="TIGR01396">
    <property type="entry name" value="FlgB"/>
    <property type="match status" value="1"/>
</dbReference>
<keyword evidence="9" id="KW-0966">Cell projection</keyword>
<dbReference type="PROSITE" id="PS00588">
    <property type="entry name" value="FLAGELLA_BB_ROD"/>
    <property type="match status" value="1"/>
</dbReference>
<evidence type="ECO:0000256" key="6">
    <source>
        <dbReference type="PIRNR" id="PIRNR002889"/>
    </source>
</evidence>
<evidence type="ECO:0000256" key="1">
    <source>
        <dbReference type="ARBA" id="ARBA00004117"/>
    </source>
</evidence>
<comment type="subcellular location">
    <subcellularLocation>
        <location evidence="1 6">Bacterial flagellum basal body</location>
    </subcellularLocation>
</comment>
<keyword evidence="9" id="KW-0969">Cilium</keyword>
<evidence type="ECO:0000256" key="3">
    <source>
        <dbReference type="ARBA" id="ARBA00014376"/>
    </source>
</evidence>
<gene>
    <name evidence="9" type="primary">flgB</name>
    <name evidence="9" type="ORF">OTERR_08900</name>
</gene>
<dbReference type="PANTHER" id="PTHR30435:SF12">
    <property type="entry name" value="FLAGELLAR BASAL BODY ROD PROTEIN FLGB"/>
    <property type="match status" value="1"/>
</dbReference>
<accession>A0A5C1E606</accession>
<evidence type="ECO:0000256" key="4">
    <source>
        <dbReference type="ARBA" id="ARBA00023143"/>
    </source>
</evidence>
<keyword evidence="4 6" id="KW-0975">Bacterial flagellum</keyword>
<dbReference type="RefSeq" id="WP_054620506.1">
    <property type="nucleotide sequence ID" value="NZ_CP022579.1"/>
</dbReference>
<comment type="function">
    <text evidence="5 6">Structural component of flagellum, the bacterial motility apparatus. Part of the rod structure of flagellar basal body.</text>
</comment>
<dbReference type="InterPro" id="IPR019776">
    <property type="entry name" value="Flagellar_basal_body_rod_CS"/>
</dbReference>